<sequence length="57" mass="6733">MRVNEKQWNAVVSKSIYGADFHRFMEMEDQSHHMDIAEELGINLGEVKRLKKKITRS</sequence>
<protein>
    <recommendedName>
        <fullName evidence="3">RNA polymerase subunit sigma-70</fullName>
    </recommendedName>
</protein>
<gene>
    <name evidence="1" type="ORF">GCM10008983_19680</name>
</gene>
<dbReference type="EMBL" id="BAAADM010000054">
    <property type="protein sequence ID" value="GAA0442653.1"/>
    <property type="molecule type" value="Genomic_DNA"/>
</dbReference>
<proteinExistence type="predicted"/>
<evidence type="ECO:0008006" key="3">
    <source>
        <dbReference type="Google" id="ProtNLM"/>
    </source>
</evidence>
<name>A0ABP3J8Y2_9BACI</name>
<reference evidence="2" key="1">
    <citation type="journal article" date="2019" name="Int. J. Syst. Evol. Microbiol.">
        <title>The Global Catalogue of Microorganisms (GCM) 10K type strain sequencing project: providing services to taxonomists for standard genome sequencing and annotation.</title>
        <authorList>
            <consortium name="The Broad Institute Genomics Platform"/>
            <consortium name="The Broad Institute Genome Sequencing Center for Infectious Disease"/>
            <person name="Wu L."/>
            <person name="Ma J."/>
        </authorList>
    </citation>
    <scope>NUCLEOTIDE SEQUENCE [LARGE SCALE GENOMIC DNA]</scope>
    <source>
        <strain evidence="2">JCM 12149</strain>
    </source>
</reference>
<dbReference type="Proteomes" id="UP001501459">
    <property type="component" value="Unassembled WGS sequence"/>
</dbReference>
<evidence type="ECO:0000313" key="2">
    <source>
        <dbReference type="Proteomes" id="UP001501459"/>
    </source>
</evidence>
<organism evidence="1 2">
    <name type="scientific">Lentibacillus halophilus</name>
    <dbReference type="NCBI Taxonomy" id="295065"/>
    <lineage>
        <taxon>Bacteria</taxon>
        <taxon>Bacillati</taxon>
        <taxon>Bacillota</taxon>
        <taxon>Bacilli</taxon>
        <taxon>Bacillales</taxon>
        <taxon>Bacillaceae</taxon>
        <taxon>Lentibacillus</taxon>
    </lineage>
</organism>
<comment type="caution">
    <text evidence="1">The sequence shown here is derived from an EMBL/GenBank/DDBJ whole genome shotgun (WGS) entry which is preliminary data.</text>
</comment>
<dbReference type="RefSeq" id="WP_343752678.1">
    <property type="nucleotide sequence ID" value="NZ_BAAADM010000054.1"/>
</dbReference>
<accession>A0ABP3J8Y2</accession>
<evidence type="ECO:0000313" key="1">
    <source>
        <dbReference type="EMBL" id="GAA0442653.1"/>
    </source>
</evidence>
<keyword evidence="2" id="KW-1185">Reference proteome</keyword>